<evidence type="ECO:0000256" key="4">
    <source>
        <dbReference type="ARBA" id="ARBA00022448"/>
    </source>
</evidence>
<reference evidence="14" key="1">
    <citation type="submission" date="2016-04" db="EMBL/GenBank/DDBJ databases">
        <title>Mitochondria of beetle species.</title>
        <authorList>
            <person name="Hunter A."/>
            <person name="Moriniere J."/>
            <person name="Tang P."/>
            <person name="Linard B."/>
            <person name="Crampton-Platt A."/>
            <person name="Vogler A.P."/>
        </authorList>
    </citation>
    <scope>NUCLEOTIDE SEQUENCE</scope>
</reference>
<comment type="subcellular location">
    <subcellularLocation>
        <location evidence="1 12">Mitochondrion membrane</location>
        <topology evidence="1 12">Single-pass membrane protein</topology>
    </subcellularLocation>
</comment>
<protein>
    <recommendedName>
        <fullName evidence="12">ATP synthase complex subunit 8</fullName>
    </recommendedName>
</protein>
<sequence>MPQMSPLNWLSMYIYFYLLFLLLMIINYYLFLYKPKTHKFKKLSKINWKW</sequence>
<keyword evidence="5 12" id="KW-0138">CF(0)</keyword>
<evidence type="ECO:0000256" key="3">
    <source>
        <dbReference type="ARBA" id="ARBA00011291"/>
    </source>
</evidence>
<feature type="transmembrane region" description="Helical" evidence="13">
    <location>
        <begin position="12"/>
        <end position="32"/>
    </location>
</feature>
<evidence type="ECO:0000256" key="8">
    <source>
        <dbReference type="ARBA" id="ARBA00022989"/>
    </source>
</evidence>
<dbReference type="Pfam" id="PF00895">
    <property type="entry name" value="ATP-synt_8"/>
    <property type="match status" value="1"/>
</dbReference>
<keyword evidence="4 12" id="KW-0813">Transport</keyword>
<evidence type="ECO:0000256" key="11">
    <source>
        <dbReference type="ARBA" id="ARBA00023136"/>
    </source>
</evidence>
<evidence type="ECO:0000256" key="1">
    <source>
        <dbReference type="ARBA" id="ARBA00004304"/>
    </source>
</evidence>
<keyword evidence="11 13" id="KW-0472">Membrane</keyword>
<comment type="subunit">
    <text evidence="3">F-type ATPases have 2 components, CF(1) - the catalytic core - and CF(0) - the membrane proton channel.</text>
</comment>
<evidence type="ECO:0000256" key="7">
    <source>
        <dbReference type="ARBA" id="ARBA00022781"/>
    </source>
</evidence>
<keyword evidence="8 13" id="KW-1133">Transmembrane helix</keyword>
<proteinExistence type="inferred from homology"/>
<dbReference type="AlphaFoldDB" id="A0A343C2S2"/>
<organism evidence="14">
    <name type="scientific">Curculionidae sp. 6 AH-2016</name>
    <dbReference type="NCBI Taxonomy" id="1903832"/>
    <lineage>
        <taxon>Eukaryota</taxon>
        <taxon>Metazoa</taxon>
        <taxon>Ecdysozoa</taxon>
        <taxon>Arthropoda</taxon>
        <taxon>Hexapoda</taxon>
        <taxon>Insecta</taxon>
        <taxon>Pterygota</taxon>
        <taxon>Neoptera</taxon>
        <taxon>Endopterygota</taxon>
        <taxon>Coleoptera</taxon>
        <taxon>Polyphaga</taxon>
        <taxon>Cucujiformia</taxon>
        <taxon>Curculionidae</taxon>
    </lineage>
</organism>
<evidence type="ECO:0000256" key="9">
    <source>
        <dbReference type="ARBA" id="ARBA00023065"/>
    </source>
</evidence>
<gene>
    <name evidence="14" type="primary">atp8</name>
</gene>
<evidence type="ECO:0000256" key="12">
    <source>
        <dbReference type="RuleBase" id="RU003661"/>
    </source>
</evidence>
<keyword evidence="7 12" id="KW-0375">Hydrogen ion transport</keyword>
<accession>A0A343C2S2</accession>
<dbReference type="InterPro" id="IPR001421">
    <property type="entry name" value="ATP8_metazoa"/>
</dbReference>
<evidence type="ECO:0000313" key="14">
    <source>
        <dbReference type="EMBL" id="ARH54315.1"/>
    </source>
</evidence>
<evidence type="ECO:0000256" key="13">
    <source>
        <dbReference type="SAM" id="Phobius"/>
    </source>
</evidence>
<keyword evidence="6 12" id="KW-0812">Transmembrane</keyword>
<evidence type="ECO:0000256" key="5">
    <source>
        <dbReference type="ARBA" id="ARBA00022547"/>
    </source>
</evidence>
<evidence type="ECO:0000256" key="6">
    <source>
        <dbReference type="ARBA" id="ARBA00022692"/>
    </source>
</evidence>
<keyword evidence="10 12" id="KW-0496">Mitochondrion</keyword>
<keyword evidence="9 12" id="KW-0406">Ion transport</keyword>
<dbReference type="GO" id="GO:0045259">
    <property type="term" value="C:proton-transporting ATP synthase complex"/>
    <property type="evidence" value="ECO:0007669"/>
    <property type="project" value="UniProtKB-KW"/>
</dbReference>
<dbReference type="GO" id="GO:0015986">
    <property type="term" value="P:proton motive force-driven ATP synthesis"/>
    <property type="evidence" value="ECO:0007669"/>
    <property type="project" value="InterPro"/>
</dbReference>
<dbReference type="GO" id="GO:0015078">
    <property type="term" value="F:proton transmembrane transporter activity"/>
    <property type="evidence" value="ECO:0007669"/>
    <property type="project" value="InterPro"/>
</dbReference>
<dbReference type="GO" id="GO:0031966">
    <property type="term" value="C:mitochondrial membrane"/>
    <property type="evidence" value="ECO:0007669"/>
    <property type="project" value="UniProtKB-SubCell"/>
</dbReference>
<name>A0A343C2S2_9CUCU</name>
<evidence type="ECO:0000256" key="10">
    <source>
        <dbReference type="ARBA" id="ARBA00023128"/>
    </source>
</evidence>
<evidence type="ECO:0000256" key="2">
    <source>
        <dbReference type="ARBA" id="ARBA00008892"/>
    </source>
</evidence>
<geneLocation type="mitochondrion" evidence="14"/>
<comment type="similarity">
    <text evidence="2 12">Belongs to the ATPase protein 8 family.</text>
</comment>
<dbReference type="EMBL" id="KX087275">
    <property type="protein sequence ID" value="ARH54315.1"/>
    <property type="molecule type" value="Genomic_DNA"/>
</dbReference>